<protein>
    <submittedName>
        <fullName evidence="1">Uncharacterized protein</fullName>
    </submittedName>
</protein>
<comment type="caution">
    <text evidence="1">The sequence shown here is derived from an EMBL/GenBank/DDBJ whole genome shotgun (WGS) entry which is preliminary data.</text>
</comment>
<dbReference type="Proteomes" id="UP001501295">
    <property type="component" value="Unassembled WGS sequence"/>
</dbReference>
<accession>A0ABP8WBU5</accession>
<evidence type="ECO:0000313" key="2">
    <source>
        <dbReference type="Proteomes" id="UP001501295"/>
    </source>
</evidence>
<dbReference type="EMBL" id="BAABLM010000012">
    <property type="protein sequence ID" value="GAA4686305.1"/>
    <property type="molecule type" value="Genomic_DNA"/>
</dbReference>
<keyword evidence="2" id="KW-1185">Reference proteome</keyword>
<organism evidence="1 2">
    <name type="scientific">Frondihabitans cladoniiphilus</name>
    <dbReference type="NCBI Taxonomy" id="715785"/>
    <lineage>
        <taxon>Bacteria</taxon>
        <taxon>Bacillati</taxon>
        <taxon>Actinomycetota</taxon>
        <taxon>Actinomycetes</taxon>
        <taxon>Micrococcales</taxon>
        <taxon>Microbacteriaceae</taxon>
        <taxon>Frondihabitans</taxon>
    </lineage>
</organism>
<proteinExistence type="predicted"/>
<gene>
    <name evidence="1" type="ORF">GCM10025780_36160</name>
</gene>
<dbReference type="RefSeq" id="WP_345377347.1">
    <property type="nucleotide sequence ID" value="NZ_BAABLM010000012.1"/>
</dbReference>
<sequence length="63" mass="6513">MVLLMCVDPDCGGLAVSPERLGTLVAANTSDAREARCSSCGRIWSVSESFGENPSRGQAAGLL</sequence>
<evidence type="ECO:0000313" key="1">
    <source>
        <dbReference type="EMBL" id="GAA4686305.1"/>
    </source>
</evidence>
<name>A0ABP8WBU5_9MICO</name>
<reference evidence="2" key="1">
    <citation type="journal article" date="2019" name="Int. J. Syst. Evol. Microbiol.">
        <title>The Global Catalogue of Microorganisms (GCM) 10K type strain sequencing project: providing services to taxonomists for standard genome sequencing and annotation.</title>
        <authorList>
            <consortium name="The Broad Institute Genomics Platform"/>
            <consortium name="The Broad Institute Genome Sequencing Center for Infectious Disease"/>
            <person name="Wu L."/>
            <person name="Ma J."/>
        </authorList>
    </citation>
    <scope>NUCLEOTIDE SEQUENCE [LARGE SCALE GENOMIC DNA]</scope>
    <source>
        <strain evidence="2">JCM 18956</strain>
    </source>
</reference>